<keyword evidence="2" id="KW-0378">Hydrolase</keyword>
<reference evidence="3 4" key="1">
    <citation type="submission" date="2018-06" db="EMBL/GenBank/DDBJ databases">
        <title>Genomic Encyclopedia of Type Strains, Phase IV (KMG-IV): sequencing the most valuable type-strain genomes for metagenomic binning, comparative biology and taxonomic classification.</title>
        <authorList>
            <person name="Goeker M."/>
        </authorList>
    </citation>
    <scope>NUCLEOTIDE SEQUENCE [LARGE SCALE GENOMIC DNA]</scope>
    <source>
        <strain evidence="3 4">DSM 25619</strain>
    </source>
</reference>
<dbReference type="EMBL" id="QNRH01000003">
    <property type="protein sequence ID" value="RBO95690.1"/>
    <property type="molecule type" value="Genomic_DNA"/>
</dbReference>
<evidence type="ECO:0000256" key="1">
    <source>
        <dbReference type="ARBA" id="ARBA00022729"/>
    </source>
</evidence>
<comment type="caution">
    <text evidence="3">The sequence shown here is derived from an EMBL/GenBank/DDBJ whole genome shotgun (WGS) entry which is preliminary data.</text>
</comment>
<dbReference type="Proteomes" id="UP000252893">
    <property type="component" value="Unassembled WGS sequence"/>
</dbReference>
<dbReference type="InterPro" id="IPR029058">
    <property type="entry name" value="AB_hydrolase_fold"/>
</dbReference>
<keyword evidence="1" id="KW-0732">Signal</keyword>
<dbReference type="Gene3D" id="3.40.50.1820">
    <property type="entry name" value="alpha/beta hydrolase"/>
    <property type="match status" value="1"/>
</dbReference>
<gene>
    <name evidence="3" type="ORF">DFR47_103254</name>
</gene>
<accession>A0A366E001</accession>
<dbReference type="GO" id="GO:0016787">
    <property type="term" value="F:hydrolase activity"/>
    <property type="evidence" value="ECO:0007669"/>
    <property type="project" value="UniProtKB-KW"/>
</dbReference>
<evidence type="ECO:0000313" key="4">
    <source>
        <dbReference type="Proteomes" id="UP000252893"/>
    </source>
</evidence>
<dbReference type="PANTHER" id="PTHR43037">
    <property type="entry name" value="UNNAMED PRODUCT-RELATED"/>
    <property type="match status" value="1"/>
</dbReference>
<keyword evidence="4" id="KW-1185">Reference proteome</keyword>
<dbReference type="SUPFAM" id="SSF53474">
    <property type="entry name" value="alpha/beta-Hydrolases"/>
    <property type="match status" value="1"/>
</dbReference>
<sequence length="283" mass="32403">MSSTVKREGHGIKLSFYDFGATPFFASQQDQRFSYCLYVPESYSETDTKTYNLVVIVHGTGRTASQYRDRFADFAEKNDCIILAPLFPVGIIQKDELSNYKRIKFHDIRYDEILLSMVDEVAAKYRLKDNRFMMYGFSGGGQFSQRFFMLHPERLTAVSIGAPGVVTLLNSDYDWWVGTRNIEALFGKKINLDAMREVKVQTLIGTEDNLTWEIAIPRDSAFWMDGADLMGENRLDRIEALAKSFETQGIRVRRDTVAGVAHEPFRVIEPAEAFFTDVVQGRY</sequence>
<organism evidence="3 4">
    <name type="scientific">Pseudochrobactrum asaccharolyticum</name>
    <dbReference type="NCBI Taxonomy" id="354351"/>
    <lineage>
        <taxon>Bacteria</taxon>
        <taxon>Pseudomonadati</taxon>
        <taxon>Pseudomonadota</taxon>
        <taxon>Alphaproteobacteria</taxon>
        <taxon>Hyphomicrobiales</taxon>
        <taxon>Brucellaceae</taxon>
        <taxon>Pseudochrobactrum</taxon>
    </lineage>
</organism>
<protein>
    <submittedName>
        <fullName evidence="3">Esterase/PHB depolymerase</fullName>
    </submittedName>
</protein>
<evidence type="ECO:0000256" key="2">
    <source>
        <dbReference type="ARBA" id="ARBA00022801"/>
    </source>
</evidence>
<dbReference type="AlphaFoldDB" id="A0A366E001"/>
<dbReference type="OrthoDB" id="332706at2"/>
<dbReference type="InterPro" id="IPR050955">
    <property type="entry name" value="Plant_Biomass_Hydrol_Est"/>
</dbReference>
<proteinExistence type="predicted"/>
<dbReference type="RefSeq" id="WP_113944506.1">
    <property type="nucleotide sequence ID" value="NZ_JBHEEG010000004.1"/>
</dbReference>
<name>A0A366E001_9HYPH</name>
<dbReference type="PANTHER" id="PTHR43037:SF5">
    <property type="entry name" value="FERULOYL ESTERASE"/>
    <property type="match status" value="1"/>
</dbReference>
<evidence type="ECO:0000313" key="3">
    <source>
        <dbReference type="EMBL" id="RBO95690.1"/>
    </source>
</evidence>